<organism evidence="1 2">
    <name type="scientific">Hibiscus sabdariffa</name>
    <name type="common">roselle</name>
    <dbReference type="NCBI Taxonomy" id="183260"/>
    <lineage>
        <taxon>Eukaryota</taxon>
        <taxon>Viridiplantae</taxon>
        <taxon>Streptophyta</taxon>
        <taxon>Embryophyta</taxon>
        <taxon>Tracheophyta</taxon>
        <taxon>Spermatophyta</taxon>
        <taxon>Magnoliopsida</taxon>
        <taxon>eudicotyledons</taxon>
        <taxon>Gunneridae</taxon>
        <taxon>Pentapetalae</taxon>
        <taxon>rosids</taxon>
        <taxon>malvids</taxon>
        <taxon>Malvales</taxon>
        <taxon>Malvaceae</taxon>
        <taxon>Malvoideae</taxon>
        <taxon>Hibiscus</taxon>
    </lineage>
</organism>
<gene>
    <name evidence="1" type="ORF">V6N12_055260</name>
</gene>
<dbReference type="EMBL" id="JBBPBM010000280">
    <property type="protein sequence ID" value="KAK8498046.1"/>
    <property type="molecule type" value="Genomic_DNA"/>
</dbReference>
<keyword evidence="2" id="KW-1185">Reference proteome</keyword>
<reference evidence="1 2" key="1">
    <citation type="journal article" date="2024" name="G3 (Bethesda)">
        <title>Genome assembly of Hibiscus sabdariffa L. provides insights into metabolisms of medicinal natural products.</title>
        <authorList>
            <person name="Kim T."/>
        </authorList>
    </citation>
    <scope>NUCLEOTIDE SEQUENCE [LARGE SCALE GENOMIC DNA]</scope>
    <source>
        <strain evidence="1">TK-2024</strain>
        <tissue evidence="1">Old leaves</tissue>
    </source>
</reference>
<evidence type="ECO:0000313" key="1">
    <source>
        <dbReference type="EMBL" id="KAK8498046.1"/>
    </source>
</evidence>
<protein>
    <submittedName>
        <fullName evidence="1">Uncharacterized protein</fullName>
    </submittedName>
</protein>
<dbReference type="Proteomes" id="UP001472677">
    <property type="component" value="Unassembled WGS sequence"/>
</dbReference>
<accession>A0ABR2AWJ3</accession>
<sequence>MAPRIGKQAGMNNSWKKVKKEELKVRRLKAELTNVKSYTASTLTALEELHLTITQIREMIRPLLPPDWFNAQLVAVWHAGNNGG</sequence>
<name>A0ABR2AWJ3_9ROSI</name>
<proteinExistence type="predicted"/>
<comment type="caution">
    <text evidence="1">The sequence shown here is derived from an EMBL/GenBank/DDBJ whole genome shotgun (WGS) entry which is preliminary data.</text>
</comment>
<evidence type="ECO:0000313" key="2">
    <source>
        <dbReference type="Proteomes" id="UP001472677"/>
    </source>
</evidence>